<dbReference type="RefSeq" id="WP_013513653.1">
    <property type="nucleotide sequence ID" value="NC_014844.1"/>
</dbReference>
<dbReference type="InterPro" id="IPR015659">
    <property type="entry name" value="Proline_oxidase"/>
</dbReference>
<dbReference type="InterPro" id="IPR002872">
    <property type="entry name" value="Proline_DH_dom"/>
</dbReference>
<dbReference type="KEGG" id="das:Daes_0705"/>
<gene>
    <name evidence="3" type="ordered locus">Daes_0705</name>
</gene>
<dbReference type="GO" id="GO:0004657">
    <property type="term" value="F:proline dehydrogenase activity"/>
    <property type="evidence" value="ECO:0007669"/>
    <property type="project" value="UniProtKB-EC"/>
</dbReference>
<dbReference type="HOGENOM" id="CLU_061158_0_0_7"/>
<sequence length="318" mass="35559">MRLWQKMMIGLARNDRLTARMQDARCMRRFSRMFVGGGDAAAVLERARQLRAEGMAASLFYLGEYVRDPELIRRNEAELEGVAPMLADASLDIHLSVDPTQVGAMLSWDLCRENVTALAQRVAGLRGSGRAVVMLDMEDSSVTDRTLDLYHELRARGLPVAVTIQSSLHRSREDLDRLVECGGMVRLVKGAFAEGPEVAATGRTARDATYRACLDQLFSPVALKRGVYPVLGTHDHRMVGYGAALAARHGWRPDQWEVEMLLGVRPTYQRRLAVEGRALRLYLPFGESWFPYAVRRVGERPANAWFVLRSMLDGLAGK</sequence>
<feature type="domain" description="Proline dehydrogenase" evidence="2">
    <location>
        <begin position="44"/>
        <end position="307"/>
    </location>
</feature>
<dbReference type="EMBL" id="CP002431">
    <property type="protein sequence ID" value="ADU61722.1"/>
    <property type="molecule type" value="Genomic_DNA"/>
</dbReference>
<evidence type="ECO:0000313" key="4">
    <source>
        <dbReference type="Proteomes" id="UP000002191"/>
    </source>
</evidence>
<dbReference type="Pfam" id="PF01619">
    <property type="entry name" value="Pro_dh"/>
    <property type="match status" value="1"/>
</dbReference>
<dbReference type="SUPFAM" id="SSF51730">
    <property type="entry name" value="FAD-linked oxidoreductase"/>
    <property type="match status" value="1"/>
</dbReference>
<dbReference type="Proteomes" id="UP000002191">
    <property type="component" value="Chromosome"/>
</dbReference>
<dbReference type="GO" id="GO:0006562">
    <property type="term" value="P:L-proline catabolic process"/>
    <property type="evidence" value="ECO:0007669"/>
    <property type="project" value="InterPro"/>
</dbReference>
<dbReference type="PANTHER" id="PTHR13914:SF0">
    <property type="entry name" value="PROLINE DEHYDROGENASE 1, MITOCHONDRIAL"/>
    <property type="match status" value="1"/>
</dbReference>
<dbReference type="AlphaFoldDB" id="E6VZK8"/>
<keyword evidence="1 3" id="KW-0560">Oxidoreductase</keyword>
<keyword evidence="4" id="KW-1185">Reference proteome</keyword>
<dbReference type="PANTHER" id="PTHR13914">
    <property type="entry name" value="PROLINE OXIDASE"/>
    <property type="match status" value="1"/>
</dbReference>
<accession>E6VZK8</accession>
<dbReference type="InterPro" id="IPR029041">
    <property type="entry name" value="FAD-linked_oxidoreductase-like"/>
</dbReference>
<protein>
    <submittedName>
        <fullName evidence="3">Proline dehydrogenase</fullName>
        <ecNumber evidence="3">1.5.5.2</ecNumber>
    </submittedName>
</protein>
<evidence type="ECO:0000256" key="1">
    <source>
        <dbReference type="ARBA" id="ARBA00023002"/>
    </source>
</evidence>
<reference evidence="3 4" key="2">
    <citation type="journal article" date="2014" name="Genome Announc.">
        <title>Complete Genome Sequence of the Subsurface, Mesophilic Sulfate-Reducing Bacterium Desulfovibrio aespoeensis Aspo-2.</title>
        <authorList>
            <person name="Pedersen K."/>
            <person name="Bengtsson A."/>
            <person name="Edlund J."/>
            <person name="Rabe L."/>
            <person name="Hazen T."/>
            <person name="Chakraborty R."/>
            <person name="Goodwin L."/>
            <person name="Shapiro N."/>
        </authorList>
    </citation>
    <scope>NUCLEOTIDE SEQUENCE [LARGE SCALE GENOMIC DNA]</scope>
    <source>
        <strain evidence="4">ATCC 700646 / DSM 10631 / Aspo-2</strain>
    </source>
</reference>
<evidence type="ECO:0000259" key="2">
    <source>
        <dbReference type="Pfam" id="PF01619"/>
    </source>
</evidence>
<proteinExistence type="predicted"/>
<dbReference type="Gene3D" id="3.20.20.220">
    <property type="match status" value="1"/>
</dbReference>
<dbReference type="OrthoDB" id="9773461at2"/>
<evidence type="ECO:0000313" key="3">
    <source>
        <dbReference type="EMBL" id="ADU61722.1"/>
    </source>
</evidence>
<name>E6VZK8_PSEA9</name>
<dbReference type="STRING" id="643562.Daes_0705"/>
<organism evidence="3 4">
    <name type="scientific">Pseudodesulfovibrio aespoeensis (strain ATCC 700646 / DSM 10631 / Aspo-2)</name>
    <name type="common">Desulfovibrio aespoeensis</name>
    <dbReference type="NCBI Taxonomy" id="643562"/>
    <lineage>
        <taxon>Bacteria</taxon>
        <taxon>Pseudomonadati</taxon>
        <taxon>Thermodesulfobacteriota</taxon>
        <taxon>Desulfovibrionia</taxon>
        <taxon>Desulfovibrionales</taxon>
        <taxon>Desulfovibrionaceae</taxon>
    </lineage>
</organism>
<dbReference type="EC" id="1.5.5.2" evidence="3"/>
<reference evidence="4" key="1">
    <citation type="submission" date="2010-12" db="EMBL/GenBank/DDBJ databases">
        <title>Complete sequence of Desulfovibrio aespoeensis Aspo-2.</title>
        <authorList>
            <consortium name="US DOE Joint Genome Institute"/>
            <person name="Lucas S."/>
            <person name="Copeland A."/>
            <person name="Lapidus A."/>
            <person name="Cheng J.-F."/>
            <person name="Goodwin L."/>
            <person name="Pitluck S."/>
            <person name="Chertkov O."/>
            <person name="Misra M."/>
            <person name="Detter J.C."/>
            <person name="Han C."/>
            <person name="Tapia R."/>
            <person name="Land M."/>
            <person name="Hauser L."/>
            <person name="Kyrpides N."/>
            <person name="Ivanova N."/>
            <person name="Ovchinnikova G."/>
            <person name="Pedersen K."/>
            <person name="Jagevall S."/>
            <person name="Hazen T."/>
            <person name="Woyke T."/>
        </authorList>
    </citation>
    <scope>NUCLEOTIDE SEQUENCE [LARGE SCALE GENOMIC DNA]</scope>
    <source>
        <strain evidence="4">ATCC 700646 / DSM 10631 / Aspo-2</strain>
    </source>
</reference>
<dbReference type="eggNOG" id="COG0506">
    <property type="taxonomic scope" value="Bacteria"/>
</dbReference>